<dbReference type="SUPFAM" id="SSF53448">
    <property type="entry name" value="Nucleotide-diphospho-sugar transferases"/>
    <property type="match status" value="1"/>
</dbReference>
<dbReference type="OrthoDB" id="3171021at2"/>
<dbReference type="CDD" id="cd00761">
    <property type="entry name" value="Glyco_tranf_GTA_type"/>
    <property type="match status" value="1"/>
</dbReference>
<evidence type="ECO:0000313" key="5">
    <source>
        <dbReference type="Proteomes" id="UP000216074"/>
    </source>
</evidence>
<comment type="caution">
    <text evidence="4">The sequence shown here is derived from an EMBL/GenBank/DDBJ whole genome shotgun (WGS) entry which is preliminary data.</text>
</comment>
<feature type="domain" description="Glycosyltransferase 2-like" evidence="3">
    <location>
        <begin position="22"/>
        <end position="150"/>
    </location>
</feature>
<evidence type="ECO:0000256" key="2">
    <source>
        <dbReference type="ARBA" id="ARBA00022679"/>
    </source>
</evidence>
<dbReference type="Gene3D" id="3.90.550.10">
    <property type="entry name" value="Spore Coat Polysaccharide Biosynthesis Protein SpsA, Chain A"/>
    <property type="match status" value="1"/>
</dbReference>
<accession>A0A261G432</accession>
<reference evidence="4 5" key="1">
    <citation type="journal article" date="2017" name="BMC Genomics">
        <title>Comparative genomic and phylogenomic analyses of the Bifidobacteriaceae family.</title>
        <authorList>
            <person name="Lugli G.A."/>
            <person name="Milani C."/>
            <person name="Turroni F."/>
            <person name="Duranti S."/>
            <person name="Mancabelli L."/>
            <person name="Mangifesta M."/>
            <person name="Ferrario C."/>
            <person name="Modesto M."/>
            <person name="Mattarelli P."/>
            <person name="Jiri K."/>
            <person name="van Sinderen D."/>
            <person name="Ventura M."/>
        </authorList>
    </citation>
    <scope>NUCLEOTIDE SEQUENCE [LARGE SCALE GENOMIC DNA]</scope>
    <source>
        <strain evidence="4 5">DSM 100202</strain>
    </source>
</reference>
<dbReference type="EMBL" id="MWWY01000007">
    <property type="protein sequence ID" value="OZG66170.1"/>
    <property type="molecule type" value="Genomic_DNA"/>
</dbReference>
<organism evidence="4 5">
    <name type="scientific">Bifidobacterium hapali</name>
    <dbReference type="NCBI Taxonomy" id="1630172"/>
    <lineage>
        <taxon>Bacteria</taxon>
        <taxon>Bacillati</taxon>
        <taxon>Actinomycetota</taxon>
        <taxon>Actinomycetes</taxon>
        <taxon>Bifidobacteriales</taxon>
        <taxon>Bifidobacteriaceae</taxon>
        <taxon>Bifidobacterium</taxon>
    </lineage>
</organism>
<dbReference type="RefSeq" id="WP_094729182.1">
    <property type="nucleotide sequence ID" value="NZ_MWWY01000007.1"/>
</dbReference>
<proteinExistence type="predicted"/>
<dbReference type="GO" id="GO:0016757">
    <property type="term" value="F:glycosyltransferase activity"/>
    <property type="evidence" value="ECO:0007669"/>
    <property type="project" value="UniProtKB-KW"/>
</dbReference>
<evidence type="ECO:0000259" key="3">
    <source>
        <dbReference type="Pfam" id="PF00535"/>
    </source>
</evidence>
<evidence type="ECO:0000313" key="4">
    <source>
        <dbReference type="EMBL" id="OZG66170.1"/>
    </source>
</evidence>
<evidence type="ECO:0000256" key="1">
    <source>
        <dbReference type="ARBA" id="ARBA00022676"/>
    </source>
</evidence>
<name>A0A261G432_9BIFI</name>
<dbReference type="Proteomes" id="UP000216074">
    <property type="component" value="Unassembled WGS sequence"/>
</dbReference>
<dbReference type="InterPro" id="IPR029044">
    <property type="entry name" value="Nucleotide-diphossugar_trans"/>
</dbReference>
<protein>
    <submittedName>
        <fullName evidence="4">Glycosyl transferase family 2</fullName>
    </submittedName>
</protein>
<dbReference type="PANTHER" id="PTHR22916">
    <property type="entry name" value="GLYCOSYLTRANSFERASE"/>
    <property type="match status" value="1"/>
</dbReference>
<dbReference type="InterPro" id="IPR001173">
    <property type="entry name" value="Glyco_trans_2-like"/>
</dbReference>
<dbReference type="AlphaFoldDB" id="A0A261G432"/>
<keyword evidence="5" id="KW-1185">Reference proteome</keyword>
<dbReference type="PANTHER" id="PTHR22916:SF51">
    <property type="entry name" value="GLYCOSYLTRANSFERASE EPSH-RELATED"/>
    <property type="match status" value="1"/>
</dbReference>
<sequence>MTNYAAAPVIIADHVSDDPLITIIVPVYNVQEYLDTCIKSIVSQTYRNLEILLIDDGSTDRSAELCDIWAKRDPRIQVVHQSNSGAAHSRNVGLDIAAGELIGFVDSDDWIEPTMYEQLYRNLTSEHADLSIIGGQGVAPDGELRLPKQNVRFRMDSEEAFILANQPGYFGIAVWLHLAKRSLFNGLRFPENICNGEDYPVIYGLLDHASVIFYDSTPLYNHRLGNGGISSNVEIHTMELMDQMITLVSRKYPRALKQAEYMGLSVSIGMYDRVLLLGRSSTYISFMKEVRKRVRRARKDIPNLSFLSRGKRLQWMMLAYAPHIYDRMFVFLYKHIK</sequence>
<dbReference type="Pfam" id="PF00535">
    <property type="entry name" value="Glycos_transf_2"/>
    <property type="match status" value="1"/>
</dbReference>
<keyword evidence="1" id="KW-0328">Glycosyltransferase</keyword>
<keyword evidence="2 4" id="KW-0808">Transferase</keyword>
<gene>
    <name evidence="4" type="ORF">BHAP_0440</name>
</gene>